<gene>
    <name evidence="1" type="ORF">GSONMT00063715001</name>
</gene>
<proteinExistence type="predicted"/>
<sequence length="139" mass="15472">CCRDGCPSGRFSHLHQGPLERCQSDHRVLGHLPDQGPSPLIAQFGRVASSRKSLGGSKLLPFKNDGGHCVLGDLHCCRHFLCVCVCVCVCRDGVPPYRYRKQHRREMHESAKANGRVPLPHIPVSRIHTTSYPTSYTCK</sequence>
<dbReference type="STRING" id="8022.A0A060ZNJ5"/>
<organism evidence="1 2">
    <name type="scientific">Oncorhynchus mykiss</name>
    <name type="common">Rainbow trout</name>
    <name type="synonym">Salmo gairdneri</name>
    <dbReference type="NCBI Taxonomy" id="8022"/>
    <lineage>
        <taxon>Eukaryota</taxon>
        <taxon>Metazoa</taxon>
        <taxon>Chordata</taxon>
        <taxon>Craniata</taxon>
        <taxon>Vertebrata</taxon>
        <taxon>Euteleostomi</taxon>
        <taxon>Actinopterygii</taxon>
        <taxon>Neopterygii</taxon>
        <taxon>Teleostei</taxon>
        <taxon>Protacanthopterygii</taxon>
        <taxon>Salmoniformes</taxon>
        <taxon>Salmonidae</taxon>
        <taxon>Salmoninae</taxon>
        <taxon>Oncorhynchus</taxon>
    </lineage>
</organism>
<accession>A0A060ZNJ5</accession>
<feature type="non-terminal residue" evidence="1">
    <location>
        <position position="1"/>
    </location>
</feature>
<dbReference type="EMBL" id="FR969136">
    <property type="protein sequence ID" value="CDR07446.1"/>
    <property type="molecule type" value="Genomic_DNA"/>
</dbReference>
<evidence type="ECO:0000313" key="1">
    <source>
        <dbReference type="EMBL" id="CDR07446.1"/>
    </source>
</evidence>
<dbReference type="Proteomes" id="UP000193380">
    <property type="component" value="Unassembled WGS sequence"/>
</dbReference>
<name>A0A060ZNJ5_ONCMY</name>
<dbReference type="PaxDb" id="8022-A0A060ZNJ5"/>
<dbReference type="AlphaFoldDB" id="A0A060ZNJ5"/>
<evidence type="ECO:0000313" key="2">
    <source>
        <dbReference type="Proteomes" id="UP000193380"/>
    </source>
</evidence>
<protein>
    <submittedName>
        <fullName evidence="1">Uncharacterized protein</fullName>
    </submittedName>
</protein>
<reference evidence="1" key="1">
    <citation type="journal article" date="2014" name="Nat. Commun.">
        <title>The rainbow trout genome provides novel insights into evolution after whole-genome duplication in vertebrates.</title>
        <authorList>
            <person name="Berthelot C."/>
            <person name="Brunet F."/>
            <person name="Chalopin D."/>
            <person name="Juanchich A."/>
            <person name="Bernard M."/>
            <person name="Noel B."/>
            <person name="Bento P."/>
            <person name="Da Silva C."/>
            <person name="Labadie K."/>
            <person name="Alberti A."/>
            <person name="Aury J.M."/>
            <person name="Louis A."/>
            <person name="Dehais P."/>
            <person name="Bardou P."/>
            <person name="Montfort J."/>
            <person name="Klopp C."/>
            <person name="Cabau C."/>
            <person name="Gaspin C."/>
            <person name="Thorgaard G.H."/>
            <person name="Boussaha M."/>
            <person name="Quillet E."/>
            <person name="Guyomard R."/>
            <person name="Galiana D."/>
            <person name="Bobe J."/>
            <person name="Volff J.N."/>
            <person name="Genet C."/>
            <person name="Wincker P."/>
            <person name="Jaillon O."/>
            <person name="Roest Crollius H."/>
            <person name="Guiguen Y."/>
        </authorList>
    </citation>
    <scope>NUCLEOTIDE SEQUENCE [LARGE SCALE GENOMIC DNA]</scope>
</reference>
<reference evidence="1" key="2">
    <citation type="submission" date="2014-03" db="EMBL/GenBank/DDBJ databases">
        <authorList>
            <person name="Genoscope - CEA"/>
        </authorList>
    </citation>
    <scope>NUCLEOTIDE SEQUENCE</scope>
</reference>